<evidence type="ECO:0000256" key="4">
    <source>
        <dbReference type="ARBA" id="ARBA00022692"/>
    </source>
</evidence>
<dbReference type="EMBL" id="BART01024004">
    <property type="protein sequence ID" value="GAG99400.1"/>
    <property type="molecule type" value="Genomic_DNA"/>
</dbReference>
<sequence length="259" mass="27345">MGKGMTNASAKMIAEPKRRSWFVDIGIRLVKEKPLGAVGGVVTLLLFLIAILADFIAPYGMNETGVVASFTSPSVAHLLGGDQLGRDIFSRIVYGARISVTVGLVATSLSTVIFLVIGGLSGYLGGKFDLVVQRFVDVVLCFPGLVLLITLMTFIGAGLWNVIIVLGIVVGIQSSRVIRSTVMSVKENVYVQAAVAIGCSPTRVLIRHIMPNIMAPAIVLFSTQVPGMILAEASMSFLGFGIPPPFLAGGECLVPRALL</sequence>
<keyword evidence="2" id="KW-0813">Transport</keyword>
<comment type="caution">
    <text evidence="9">The sequence shown here is derived from an EMBL/GenBank/DDBJ whole genome shotgun (WGS) entry which is preliminary data.</text>
</comment>
<keyword evidence="3" id="KW-1003">Cell membrane</keyword>
<evidence type="ECO:0000256" key="6">
    <source>
        <dbReference type="ARBA" id="ARBA00023136"/>
    </source>
</evidence>
<proteinExistence type="predicted"/>
<name>X1BWH3_9ZZZZ</name>
<feature type="non-terminal residue" evidence="9">
    <location>
        <position position="259"/>
    </location>
</feature>
<dbReference type="PANTHER" id="PTHR43386:SF1">
    <property type="entry name" value="D,D-DIPEPTIDE TRANSPORT SYSTEM PERMEASE PROTEIN DDPC-RELATED"/>
    <property type="match status" value="1"/>
</dbReference>
<protein>
    <recommendedName>
        <fullName evidence="8">ABC transmembrane type-1 domain-containing protein</fullName>
    </recommendedName>
</protein>
<dbReference type="GO" id="GO:0005886">
    <property type="term" value="C:plasma membrane"/>
    <property type="evidence" value="ECO:0007669"/>
    <property type="project" value="UniProtKB-SubCell"/>
</dbReference>
<gene>
    <name evidence="9" type="ORF">S01H4_43497</name>
</gene>
<organism evidence="9">
    <name type="scientific">marine sediment metagenome</name>
    <dbReference type="NCBI Taxonomy" id="412755"/>
    <lineage>
        <taxon>unclassified sequences</taxon>
        <taxon>metagenomes</taxon>
        <taxon>ecological metagenomes</taxon>
    </lineage>
</organism>
<dbReference type="InterPro" id="IPR035906">
    <property type="entry name" value="MetI-like_sf"/>
</dbReference>
<evidence type="ECO:0000256" key="3">
    <source>
        <dbReference type="ARBA" id="ARBA00022475"/>
    </source>
</evidence>
<evidence type="ECO:0000313" key="9">
    <source>
        <dbReference type="EMBL" id="GAG99400.1"/>
    </source>
</evidence>
<keyword evidence="6 7" id="KW-0472">Membrane</keyword>
<evidence type="ECO:0000256" key="7">
    <source>
        <dbReference type="SAM" id="Phobius"/>
    </source>
</evidence>
<dbReference type="PROSITE" id="PS50928">
    <property type="entry name" value="ABC_TM1"/>
    <property type="match status" value="1"/>
</dbReference>
<comment type="subcellular location">
    <subcellularLocation>
        <location evidence="1">Cell membrane</location>
        <topology evidence="1">Multi-pass membrane protein</topology>
    </subcellularLocation>
</comment>
<feature type="transmembrane region" description="Helical" evidence="7">
    <location>
        <begin position="136"/>
        <end position="169"/>
    </location>
</feature>
<feature type="transmembrane region" description="Helical" evidence="7">
    <location>
        <begin position="98"/>
        <end position="124"/>
    </location>
</feature>
<dbReference type="InterPro" id="IPR050366">
    <property type="entry name" value="BP-dependent_transpt_permease"/>
</dbReference>
<keyword evidence="4 7" id="KW-0812">Transmembrane</keyword>
<evidence type="ECO:0000256" key="1">
    <source>
        <dbReference type="ARBA" id="ARBA00004651"/>
    </source>
</evidence>
<dbReference type="InterPro" id="IPR025966">
    <property type="entry name" value="OppC_N"/>
</dbReference>
<reference evidence="9" key="1">
    <citation type="journal article" date="2014" name="Front. Microbiol.">
        <title>High frequency of phylogenetically diverse reductive dehalogenase-homologous genes in deep subseafloor sedimentary metagenomes.</title>
        <authorList>
            <person name="Kawai M."/>
            <person name="Futagami T."/>
            <person name="Toyoda A."/>
            <person name="Takaki Y."/>
            <person name="Nishi S."/>
            <person name="Hori S."/>
            <person name="Arai W."/>
            <person name="Tsubouchi T."/>
            <person name="Morono Y."/>
            <person name="Uchiyama I."/>
            <person name="Ito T."/>
            <person name="Fujiyama A."/>
            <person name="Inagaki F."/>
            <person name="Takami H."/>
        </authorList>
    </citation>
    <scope>NUCLEOTIDE SEQUENCE</scope>
    <source>
        <strain evidence="9">Expedition CK06-06</strain>
    </source>
</reference>
<dbReference type="PANTHER" id="PTHR43386">
    <property type="entry name" value="OLIGOPEPTIDE TRANSPORT SYSTEM PERMEASE PROTEIN APPC"/>
    <property type="match status" value="1"/>
</dbReference>
<dbReference type="CDD" id="cd06261">
    <property type="entry name" value="TM_PBP2"/>
    <property type="match status" value="1"/>
</dbReference>
<feature type="transmembrane region" description="Helical" evidence="7">
    <location>
        <begin position="35"/>
        <end position="57"/>
    </location>
</feature>
<evidence type="ECO:0000259" key="8">
    <source>
        <dbReference type="PROSITE" id="PS50928"/>
    </source>
</evidence>
<keyword evidence="5 7" id="KW-1133">Transmembrane helix</keyword>
<dbReference type="SUPFAM" id="SSF161098">
    <property type="entry name" value="MetI-like"/>
    <property type="match status" value="1"/>
</dbReference>
<dbReference type="Gene3D" id="1.10.3720.10">
    <property type="entry name" value="MetI-like"/>
    <property type="match status" value="1"/>
</dbReference>
<dbReference type="Pfam" id="PF00528">
    <property type="entry name" value="BPD_transp_1"/>
    <property type="match status" value="1"/>
</dbReference>
<evidence type="ECO:0000256" key="5">
    <source>
        <dbReference type="ARBA" id="ARBA00022989"/>
    </source>
</evidence>
<accession>X1BWH3</accession>
<dbReference type="Pfam" id="PF12911">
    <property type="entry name" value="OppC_N"/>
    <property type="match status" value="1"/>
</dbReference>
<feature type="domain" description="ABC transmembrane type-1" evidence="8">
    <location>
        <begin position="96"/>
        <end position="259"/>
    </location>
</feature>
<dbReference type="AlphaFoldDB" id="X1BWH3"/>
<dbReference type="GO" id="GO:0055085">
    <property type="term" value="P:transmembrane transport"/>
    <property type="evidence" value="ECO:0007669"/>
    <property type="project" value="InterPro"/>
</dbReference>
<dbReference type="InterPro" id="IPR000515">
    <property type="entry name" value="MetI-like"/>
</dbReference>
<evidence type="ECO:0000256" key="2">
    <source>
        <dbReference type="ARBA" id="ARBA00022448"/>
    </source>
</evidence>